<keyword evidence="1" id="KW-0812">Transmembrane</keyword>
<dbReference type="AlphaFoldDB" id="A0A1E7RCF5"/>
<feature type="transmembrane region" description="Helical" evidence="1">
    <location>
        <begin position="15"/>
        <end position="37"/>
    </location>
</feature>
<feature type="transmembrane region" description="Helical" evidence="1">
    <location>
        <begin position="141"/>
        <end position="168"/>
    </location>
</feature>
<comment type="caution">
    <text evidence="2">The sequence shown here is derived from an EMBL/GenBank/DDBJ whole genome shotgun (WGS) entry which is preliminary data.</text>
</comment>
<protein>
    <submittedName>
        <fullName evidence="2">Uncharacterized protein</fullName>
    </submittedName>
</protein>
<organism evidence="2 3">
    <name type="scientific">Acinetobacter qingfengensis</name>
    <dbReference type="NCBI Taxonomy" id="1262585"/>
    <lineage>
        <taxon>Bacteria</taxon>
        <taxon>Pseudomonadati</taxon>
        <taxon>Pseudomonadota</taxon>
        <taxon>Gammaproteobacteria</taxon>
        <taxon>Moraxellales</taxon>
        <taxon>Moraxellaceae</taxon>
        <taxon>Acinetobacter</taxon>
    </lineage>
</organism>
<name>A0A1E7RCF5_9GAMM</name>
<sequence length="206" mass="24240">MIFSEINFSSILTPILSFLSIAGVIVVFINIFKFLFLPSYRLELNRKKYQTDATTLVDYYENVYLKNQIDPKPKFILQKETNAAFGTRNFPYELIFMLFDRDVRDVELQVKAIQKRWFTIKVDYDRNKIECLFTEKMINKLAIIASGFYLILSILIIGMAAGYIWIFFKSFNQNWVMTILFLLILLCAYLFNILGNLKGLKKLIDQ</sequence>
<evidence type="ECO:0000313" key="2">
    <source>
        <dbReference type="EMBL" id="OEY96932.1"/>
    </source>
</evidence>
<keyword evidence="1" id="KW-0472">Membrane</keyword>
<feature type="transmembrane region" description="Helical" evidence="1">
    <location>
        <begin position="174"/>
        <end position="194"/>
    </location>
</feature>
<gene>
    <name evidence="2" type="ORF">BJI46_11660</name>
</gene>
<evidence type="ECO:0000256" key="1">
    <source>
        <dbReference type="SAM" id="Phobius"/>
    </source>
</evidence>
<keyword evidence="1" id="KW-1133">Transmembrane helix</keyword>
<keyword evidence="3" id="KW-1185">Reference proteome</keyword>
<reference evidence="2 3" key="1">
    <citation type="submission" date="2016-09" db="EMBL/GenBank/DDBJ databases">
        <authorList>
            <person name="Capua I."/>
            <person name="De Benedictis P."/>
            <person name="Joannis T."/>
            <person name="Lombin L.H."/>
            <person name="Cattoli G."/>
        </authorList>
    </citation>
    <scope>NUCLEOTIDE SEQUENCE [LARGE SCALE GENOMIC DNA]</scope>
    <source>
        <strain evidence="2 3">ANC 4671</strain>
    </source>
</reference>
<dbReference type="EMBL" id="MKKK01000017">
    <property type="protein sequence ID" value="OEY96932.1"/>
    <property type="molecule type" value="Genomic_DNA"/>
</dbReference>
<dbReference type="Proteomes" id="UP000185895">
    <property type="component" value="Unassembled WGS sequence"/>
</dbReference>
<evidence type="ECO:0000313" key="3">
    <source>
        <dbReference type="Proteomes" id="UP000185895"/>
    </source>
</evidence>
<proteinExistence type="predicted"/>
<dbReference type="RefSeq" id="WP_070069632.1">
    <property type="nucleotide sequence ID" value="NZ_MKKK01000017.1"/>
</dbReference>
<dbReference type="STRING" id="1262585.BJI46_11660"/>
<dbReference type="OrthoDB" id="9946955at2"/>
<accession>A0A1E7RCF5</accession>